<keyword evidence="3" id="KW-0862">Zinc</keyword>
<dbReference type="EMBL" id="SSND01000002">
    <property type="protein sequence ID" value="THD83679.1"/>
    <property type="molecule type" value="Genomic_DNA"/>
</dbReference>
<evidence type="ECO:0000256" key="3">
    <source>
        <dbReference type="ARBA" id="ARBA00022833"/>
    </source>
</evidence>
<dbReference type="InterPro" id="IPR011057">
    <property type="entry name" value="Mss4-like_sf"/>
</dbReference>
<dbReference type="AlphaFoldDB" id="A0A4S3MMY0"/>
<keyword evidence="2" id="KW-0479">Metal-binding</keyword>
<evidence type="ECO:0000313" key="6">
    <source>
        <dbReference type="EMBL" id="THD83679.1"/>
    </source>
</evidence>
<keyword evidence="4" id="KW-0456">Lyase</keyword>
<feature type="domain" description="CENP-V/GFA" evidence="5">
    <location>
        <begin position="132"/>
        <end position="244"/>
    </location>
</feature>
<dbReference type="GO" id="GO:0046872">
    <property type="term" value="F:metal ion binding"/>
    <property type="evidence" value="ECO:0007669"/>
    <property type="project" value="UniProtKB-KW"/>
</dbReference>
<dbReference type="Gene3D" id="3.90.1590.10">
    <property type="entry name" value="glutathione-dependent formaldehyde- activating enzyme (gfa)"/>
    <property type="match status" value="2"/>
</dbReference>
<dbReference type="PROSITE" id="PS51891">
    <property type="entry name" value="CENP_V_GFA"/>
    <property type="match status" value="2"/>
</dbReference>
<evidence type="ECO:0000259" key="5">
    <source>
        <dbReference type="PROSITE" id="PS51891"/>
    </source>
</evidence>
<keyword evidence="7" id="KW-1185">Reference proteome</keyword>
<evidence type="ECO:0000256" key="4">
    <source>
        <dbReference type="ARBA" id="ARBA00023239"/>
    </source>
</evidence>
<accession>A0A4S3MMY0</accession>
<protein>
    <submittedName>
        <fullName evidence="6">GFA family protein</fullName>
    </submittedName>
</protein>
<sequence length="262" mass="27805">MHAGGCHCGAVRFGADVTRPAVTVCHCRQCRAWSGHVWGAVEVARSGLHLDRAQALRWHRSSERARRGFCGDCGASLFRAEDAAGTIEIAAGAFDDPALLSHGGHVFTAEAGYYYAPEGPPPLPDVPLPDRLEGSCLCGACRFGLPGPMGAVTACHCDQCRRLSGYHSASFDADEARLIWRSRTALKEYRTAGGALRGFCGDCGSSLYFRAVDGAFSIEAGCIAGPTGGRMGAHIFIASPPGWLHLTDGLPQYPEWEPSDPA</sequence>
<gene>
    <name evidence="6" type="ORF">E7811_10445</name>
</gene>
<feature type="domain" description="CENP-V/GFA" evidence="5">
    <location>
        <begin position="2"/>
        <end position="116"/>
    </location>
</feature>
<dbReference type="RefSeq" id="WP_136394572.1">
    <property type="nucleotide sequence ID" value="NZ_SSND01000002.1"/>
</dbReference>
<dbReference type="GO" id="GO:0016846">
    <property type="term" value="F:carbon-sulfur lyase activity"/>
    <property type="evidence" value="ECO:0007669"/>
    <property type="project" value="InterPro"/>
</dbReference>
<dbReference type="SUPFAM" id="SSF51316">
    <property type="entry name" value="Mss4-like"/>
    <property type="match status" value="2"/>
</dbReference>
<dbReference type="Pfam" id="PF04828">
    <property type="entry name" value="GFA"/>
    <property type="match status" value="2"/>
</dbReference>
<dbReference type="PANTHER" id="PTHR33337">
    <property type="entry name" value="GFA DOMAIN-CONTAINING PROTEIN"/>
    <property type="match status" value="1"/>
</dbReference>
<dbReference type="InterPro" id="IPR006913">
    <property type="entry name" value="CENP-V/GFA"/>
</dbReference>
<proteinExistence type="inferred from homology"/>
<organism evidence="6 7">
    <name type="scientific">Aliigemmobacter aestuarii</name>
    <dbReference type="NCBI Taxonomy" id="1445661"/>
    <lineage>
        <taxon>Bacteria</taxon>
        <taxon>Pseudomonadati</taxon>
        <taxon>Pseudomonadota</taxon>
        <taxon>Alphaproteobacteria</taxon>
        <taxon>Rhodobacterales</taxon>
        <taxon>Paracoccaceae</taxon>
        <taxon>Aliigemmobacter</taxon>
    </lineage>
</organism>
<comment type="caution">
    <text evidence="6">The sequence shown here is derived from an EMBL/GenBank/DDBJ whole genome shotgun (WGS) entry which is preliminary data.</text>
</comment>
<evidence type="ECO:0000313" key="7">
    <source>
        <dbReference type="Proteomes" id="UP000309450"/>
    </source>
</evidence>
<comment type="similarity">
    <text evidence="1">Belongs to the Gfa family.</text>
</comment>
<dbReference type="OrthoDB" id="9807246at2"/>
<dbReference type="PANTHER" id="PTHR33337:SF40">
    <property type="entry name" value="CENP-V_GFA DOMAIN-CONTAINING PROTEIN-RELATED"/>
    <property type="match status" value="1"/>
</dbReference>
<evidence type="ECO:0000256" key="2">
    <source>
        <dbReference type="ARBA" id="ARBA00022723"/>
    </source>
</evidence>
<evidence type="ECO:0000256" key="1">
    <source>
        <dbReference type="ARBA" id="ARBA00005495"/>
    </source>
</evidence>
<dbReference type="Proteomes" id="UP000309450">
    <property type="component" value="Unassembled WGS sequence"/>
</dbReference>
<name>A0A4S3MMY0_9RHOB</name>
<reference evidence="6 7" key="1">
    <citation type="submission" date="2019-04" db="EMBL/GenBank/DDBJ databases">
        <title>Draft genome sequence of Gemmobacter aestuarii sp. nov.</title>
        <authorList>
            <person name="Hameed A."/>
            <person name="Lin S.-Y."/>
            <person name="Shahina M."/>
            <person name="Lai W.-A."/>
            <person name="Young C.-C."/>
        </authorList>
    </citation>
    <scope>NUCLEOTIDE SEQUENCE [LARGE SCALE GENOMIC DNA]</scope>
    <source>
        <strain evidence="6 7">CC-PW-75</strain>
    </source>
</reference>